<comment type="caution">
    <text evidence="1">The sequence shown here is derived from an EMBL/GenBank/DDBJ whole genome shotgun (WGS) entry which is preliminary data.</text>
</comment>
<dbReference type="AlphaFoldDB" id="X0TAD6"/>
<dbReference type="EMBL" id="BARS01006742">
    <property type="protein sequence ID" value="GAF73015.1"/>
    <property type="molecule type" value="Genomic_DNA"/>
</dbReference>
<feature type="non-terminal residue" evidence="1">
    <location>
        <position position="1"/>
    </location>
</feature>
<organism evidence="1">
    <name type="scientific">marine sediment metagenome</name>
    <dbReference type="NCBI Taxonomy" id="412755"/>
    <lineage>
        <taxon>unclassified sequences</taxon>
        <taxon>metagenomes</taxon>
        <taxon>ecological metagenomes</taxon>
    </lineage>
</organism>
<accession>X0TAD6</accession>
<evidence type="ECO:0000313" key="1">
    <source>
        <dbReference type="EMBL" id="GAF73015.1"/>
    </source>
</evidence>
<sequence length="72" mass="7976">ALSTYSDIIMNEIMGFGNEAPGGVGVQEFSNQGYREIRTKLGKTGFGSSARAQFVSNLLTSFRKHRYVKLGW</sequence>
<protein>
    <submittedName>
        <fullName evidence="1">Uncharacterized protein</fullName>
    </submittedName>
</protein>
<reference evidence="1" key="1">
    <citation type="journal article" date="2014" name="Front. Microbiol.">
        <title>High frequency of phylogenetically diverse reductive dehalogenase-homologous genes in deep subseafloor sedimentary metagenomes.</title>
        <authorList>
            <person name="Kawai M."/>
            <person name="Futagami T."/>
            <person name="Toyoda A."/>
            <person name="Takaki Y."/>
            <person name="Nishi S."/>
            <person name="Hori S."/>
            <person name="Arai W."/>
            <person name="Tsubouchi T."/>
            <person name="Morono Y."/>
            <person name="Uchiyama I."/>
            <person name="Ito T."/>
            <person name="Fujiyama A."/>
            <person name="Inagaki F."/>
            <person name="Takami H."/>
        </authorList>
    </citation>
    <scope>NUCLEOTIDE SEQUENCE</scope>
    <source>
        <strain evidence="1">Expedition CK06-06</strain>
    </source>
</reference>
<gene>
    <name evidence="1" type="ORF">S01H1_13082</name>
</gene>
<proteinExistence type="predicted"/>
<name>X0TAD6_9ZZZZ</name>